<dbReference type="AlphaFoldDB" id="A0A2P9HA32"/>
<dbReference type="STRING" id="264201.pc1428"/>
<dbReference type="EMBL" id="BX908798">
    <property type="protein sequence ID" value="SPJ31865.1"/>
    <property type="molecule type" value="Genomic_DNA"/>
</dbReference>
<proteinExistence type="predicted"/>
<organism evidence="1 2">
    <name type="scientific">Protochlamydia amoebophila (strain UWE25)</name>
    <dbReference type="NCBI Taxonomy" id="264201"/>
    <lineage>
        <taxon>Bacteria</taxon>
        <taxon>Pseudomonadati</taxon>
        <taxon>Chlamydiota</taxon>
        <taxon>Chlamydiia</taxon>
        <taxon>Parachlamydiales</taxon>
        <taxon>Parachlamydiaceae</taxon>
        <taxon>Candidatus Protochlamydia</taxon>
    </lineage>
</organism>
<gene>
    <name evidence="1" type="ORF">PC_RS06870</name>
</gene>
<evidence type="ECO:0000313" key="2">
    <source>
        <dbReference type="Proteomes" id="UP000000529"/>
    </source>
</evidence>
<reference evidence="1 2" key="1">
    <citation type="journal article" date="2004" name="Science">
        <title>Illuminating the evolutionary history of chlamydiae.</title>
        <authorList>
            <person name="Horn M."/>
            <person name="Collingro A."/>
            <person name="Schmitz-Esser S."/>
            <person name="Beier C.L."/>
            <person name="Purkhold U."/>
            <person name="Fartmann B."/>
            <person name="Brandt P."/>
            <person name="Nyakatura G.J."/>
            <person name="Droege M."/>
            <person name="Frishman D."/>
            <person name="Rattei T."/>
            <person name="Mewes H."/>
            <person name="Wagner M."/>
        </authorList>
    </citation>
    <scope>NUCLEOTIDE SEQUENCE [LARGE SCALE GENOMIC DNA]</scope>
    <source>
        <strain evidence="1 2">UWE25</strain>
    </source>
</reference>
<evidence type="ECO:0000313" key="1">
    <source>
        <dbReference type="EMBL" id="SPJ31865.1"/>
    </source>
</evidence>
<dbReference type="KEGG" id="pcu:PC_RS06870"/>
<keyword evidence="2" id="KW-1185">Reference proteome</keyword>
<accession>A0A2P9HA32</accession>
<protein>
    <submittedName>
        <fullName evidence="1">Uncharacterized protein</fullName>
    </submittedName>
</protein>
<name>A0A2P9HA32_PARUW</name>
<dbReference type="Proteomes" id="UP000000529">
    <property type="component" value="Chromosome"/>
</dbReference>
<sequence length="109" mass="12555">MDCLSKLTPKQKRTLLEALFDSLQVQDGPEVALFLLQEAMKLFDQPMPNLDEQAYIVQTEAFQAAFQFLKQEDRIQAVPSVEINAELYRQEIPNQAFIEKQMQARLSHG</sequence>